<dbReference type="PANTHER" id="PTHR37928">
    <property type="entry name" value="CFEM DOMAIN PROTEIN (AFU_ORTHOLOGUE AFUA_6G14090)"/>
    <property type="match status" value="1"/>
</dbReference>
<feature type="chain" id="PRO_5004888513" description="CFEM domain-containing protein" evidence="17">
    <location>
        <begin position="19"/>
        <end position="201"/>
    </location>
</feature>
<keyword evidence="12" id="KW-1015">Disulfide bond</keyword>
<evidence type="ECO:0000256" key="16">
    <source>
        <dbReference type="SAM" id="MobiDB-lite"/>
    </source>
</evidence>
<proteinExistence type="inferred from homology"/>
<comment type="caution">
    <text evidence="15">Lacks conserved residue(s) required for the propagation of feature annotation.</text>
</comment>
<keyword evidence="7" id="KW-0336">GPI-anchor</keyword>
<dbReference type="GO" id="GO:0098552">
    <property type="term" value="C:side of membrane"/>
    <property type="evidence" value="ECO:0007669"/>
    <property type="project" value="UniProtKB-KW"/>
</dbReference>
<feature type="region of interest" description="Disordered" evidence="16">
    <location>
        <begin position="145"/>
        <end position="173"/>
    </location>
</feature>
<name>W6XS82_COCC2</name>
<evidence type="ECO:0000256" key="17">
    <source>
        <dbReference type="SAM" id="SignalP"/>
    </source>
</evidence>
<dbReference type="GO" id="GO:0046872">
    <property type="term" value="F:metal ion binding"/>
    <property type="evidence" value="ECO:0007669"/>
    <property type="project" value="UniProtKB-UniRule"/>
</dbReference>
<evidence type="ECO:0000256" key="6">
    <source>
        <dbReference type="ARBA" id="ARBA00022617"/>
    </source>
</evidence>
<keyword evidence="14" id="KW-0449">Lipoprotein</keyword>
<dbReference type="HOGENOM" id="CLU_063084_2_1_1"/>
<evidence type="ECO:0000256" key="12">
    <source>
        <dbReference type="ARBA" id="ARBA00023157"/>
    </source>
</evidence>
<accession>W6XS82</accession>
<keyword evidence="4" id="KW-1003">Cell membrane</keyword>
<keyword evidence="13" id="KW-0325">Glycoprotein</keyword>
<dbReference type="AlphaFoldDB" id="W6XS82"/>
<evidence type="ECO:0000256" key="7">
    <source>
        <dbReference type="ARBA" id="ARBA00022622"/>
    </source>
</evidence>
<feature type="domain" description="CFEM" evidence="18">
    <location>
        <begin position="1"/>
        <end position="113"/>
    </location>
</feature>
<evidence type="ECO:0000256" key="10">
    <source>
        <dbReference type="ARBA" id="ARBA00023004"/>
    </source>
</evidence>
<sequence length="201" mass="19077">MKTFTIASIVALASVASAQLDNIPQCALSCFIGPLTSDGCANLTDFACHCKKGDTLLAQVQPCVQKGCEAADQAKAIAAVESTCQAAGVPITIPDTGAPAQSSAPAASASPSAAPAPSSAASAASSVASAASSVISSIVASGTPVPMPTPISTGTPSMTPSGSPSASGAPTSSVSQFTGAAAQATQAVGIIGAAALAMLAL</sequence>
<evidence type="ECO:0000256" key="9">
    <source>
        <dbReference type="ARBA" id="ARBA00022729"/>
    </source>
</evidence>
<evidence type="ECO:0000256" key="1">
    <source>
        <dbReference type="ARBA" id="ARBA00004609"/>
    </source>
</evidence>
<keyword evidence="5" id="KW-0964">Secreted</keyword>
<keyword evidence="9 17" id="KW-0732">Signal</keyword>
<dbReference type="eggNOG" id="ENOG502SFDE">
    <property type="taxonomic scope" value="Eukaryota"/>
</dbReference>
<keyword evidence="20" id="KW-1185">Reference proteome</keyword>
<evidence type="ECO:0000256" key="3">
    <source>
        <dbReference type="ARBA" id="ARBA00010031"/>
    </source>
</evidence>
<evidence type="ECO:0000256" key="13">
    <source>
        <dbReference type="ARBA" id="ARBA00023180"/>
    </source>
</evidence>
<dbReference type="RefSeq" id="XP_007715326.1">
    <property type="nucleotide sequence ID" value="XM_007717136.1"/>
</dbReference>
<keyword evidence="8 15" id="KW-0479">Metal-binding</keyword>
<feature type="signal peptide" evidence="17">
    <location>
        <begin position="1"/>
        <end position="18"/>
    </location>
</feature>
<dbReference type="PROSITE" id="PS52012">
    <property type="entry name" value="CFEM"/>
    <property type="match status" value="1"/>
</dbReference>
<dbReference type="InterPro" id="IPR051735">
    <property type="entry name" value="CFEM_domain"/>
</dbReference>
<dbReference type="EMBL" id="KI964703">
    <property type="protein sequence ID" value="EUC30387.1"/>
    <property type="molecule type" value="Genomic_DNA"/>
</dbReference>
<protein>
    <recommendedName>
        <fullName evidence="18">CFEM domain-containing protein</fullName>
    </recommendedName>
</protein>
<dbReference type="KEGG" id="bze:COCCADRAFT_104096"/>
<evidence type="ECO:0000313" key="19">
    <source>
        <dbReference type="EMBL" id="EUC30387.1"/>
    </source>
</evidence>
<evidence type="ECO:0000256" key="15">
    <source>
        <dbReference type="PROSITE-ProRule" id="PRU01356"/>
    </source>
</evidence>
<evidence type="ECO:0000256" key="2">
    <source>
        <dbReference type="ARBA" id="ARBA00004613"/>
    </source>
</evidence>
<keyword evidence="6 15" id="KW-0349">Heme</keyword>
<dbReference type="SMART" id="SM00747">
    <property type="entry name" value="CFEM"/>
    <property type="match status" value="1"/>
</dbReference>
<dbReference type="Proteomes" id="UP000053841">
    <property type="component" value="Unassembled WGS sequence"/>
</dbReference>
<feature type="binding site" description="axial binding residue" evidence="15">
    <location>
        <position position="45"/>
    </location>
    <ligand>
        <name>heme</name>
        <dbReference type="ChEBI" id="CHEBI:30413"/>
    </ligand>
    <ligandPart>
        <name>Fe</name>
        <dbReference type="ChEBI" id="CHEBI:18248"/>
    </ligandPart>
</feature>
<dbReference type="OrthoDB" id="3767534at2759"/>
<comment type="similarity">
    <text evidence="3">Belongs to the RBT5 family.</text>
</comment>
<keyword evidence="11" id="KW-0472">Membrane</keyword>
<dbReference type="GeneID" id="19142913"/>
<dbReference type="GO" id="GO:0005886">
    <property type="term" value="C:plasma membrane"/>
    <property type="evidence" value="ECO:0007669"/>
    <property type="project" value="UniProtKB-SubCell"/>
</dbReference>
<organism evidence="19 20">
    <name type="scientific">Cochliobolus carbonum (strain 26-R-13)</name>
    <name type="common">Maize leaf spot fungus</name>
    <name type="synonym">Bipolaris zeicola</name>
    <dbReference type="NCBI Taxonomy" id="930089"/>
    <lineage>
        <taxon>Eukaryota</taxon>
        <taxon>Fungi</taxon>
        <taxon>Dikarya</taxon>
        <taxon>Ascomycota</taxon>
        <taxon>Pezizomycotina</taxon>
        <taxon>Dothideomycetes</taxon>
        <taxon>Pleosporomycetidae</taxon>
        <taxon>Pleosporales</taxon>
        <taxon>Pleosporineae</taxon>
        <taxon>Pleosporaceae</taxon>
        <taxon>Bipolaris</taxon>
    </lineage>
</organism>
<comment type="subcellular location">
    <subcellularLocation>
        <location evidence="1">Cell membrane</location>
        <topology evidence="1">Lipid-anchor</topology>
        <topology evidence="1">GPI-anchor</topology>
    </subcellularLocation>
    <subcellularLocation>
        <location evidence="2">Secreted</location>
    </subcellularLocation>
</comment>
<dbReference type="PANTHER" id="PTHR37928:SF2">
    <property type="entry name" value="GPI ANCHORED CFEM DOMAIN PROTEIN (AFU_ORTHOLOGUE AFUA_6G10580)"/>
    <property type="match status" value="1"/>
</dbReference>
<evidence type="ECO:0000259" key="18">
    <source>
        <dbReference type="PROSITE" id="PS52012"/>
    </source>
</evidence>
<dbReference type="Pfam" id="PF05730">
    <property type="entry name" value="CFEM"/>
    <property type="match status" value="1"/>
</dbReference>
<evidence type="ECO:0000256" key="5">
    <source>
        <dbReference type="ARBA" id="ARBA00022525"/>
    </source>
</evidence>
<evidence type="ECO:0000256" key="14">
    <source>
        <dbReference type="ARBA" id="ARBA00023288"/>
    </source>
</evidence>
<gene>
    <name evidence="19" type="ORF">COCCADRAFT_104096</name>
</gene>
<feature type="compositionally biased region" description="Low complexity" evidence="16">
    <location>
        <begin position="150"/>
        <end position="173"/>
    </location>
</feature>
<dbReference type="InterPro" id="IPR008427">
    <property type="entry name" value="Extracellular_membr_CFEM_dom"/>
</dbReference>
<reference evidence="19 20" key="1">
    <citation type="journal article" date="2013" name="PLoS Genet.">
        <title>Comparative genome structure, secondary metabolite, and effector coding capacity across Cochliobolus pathogens.</title>
        <authorList>
            <person name="Condon B.J."/>
            <person name="Leng Y."/>
            <person name="Wu D."/>
            <person name="Bushley K.E."/>
            <person name="Ohm R.A."/>
            <person name="Otillar R."/>
            <person name="Martin J."/>
            <person name="Schackwitz W."/>
            <person name="Grimwood J."/>
            <person name="MohdZainudin N."/>
            <person name="Xue C."/>
            <person name="Wang R."/>
            <person name="Manning V.A."/>
            <person name="Dhillon B."/>
            <person name="Tu Z.J."/>
            <person name="Steffenson B.J."/>
            <person name="Salamov A."/>
            <person name="Sun H."/>
            <person name="Lowry S."/>
            <person name="LaButti K."/>
            <person name="Han J."/>
            <person name="Copeland A."/>
            <person name="Lindquist E."/>
            <person name="Barry K."/>
            <person name="Schmutz J."/>
            <person name="Baker S.E."/>
            <person name="Ciuffetti L.M."/>
            <person name="Grigoriev I.V."/>
            <person name="Zhong S."/>
            <person name="Turgeon B.G."/>
        </authorList>
    </citation>
    <scope>NUCLEOTIDE SEQUENCE [LARGE SCALE GENOMIC DNA]</scope>
    <source>
        <strain evidence="19 20">26-R-13</strain>
    </source>
</reference>
<evidence type="ECO:0000256" key="11">
    <source>
        <dbReference type="ARBA" id="ARBA00023136"/>
    </source>
</evidence>
<evidence type="ECO:0000313" key="20">
    <source>
        <dbReference type="Proteomes" id="UP000053841"/>
    </source>
</evidence>
<evidence type="ECO:0000256" key="4">
    <source>
        <dbReference type="ARBA" id="ARBA00022475"/>
    </source>
</evidence>
<evidence type="ECO:0000256" key="8">
    <source>
        <dbReference type="ARBA" id="ARBA00022723"/>
    </source>
</evidence>
<dbReference type="GO" id="GO:0005576">
    <property type="term" value="C:extracellular region"/>
    <property type="evidence" value="ECO:0007669"/>
    <property type="project" value="UniProtKB-SubCell"/>
</dbReference>
<keyword evidence="10 15" id="KW-0408">Iron</keyword>